<dbReference type="PANTHER" id="PTHR12110">
    <property type="entry name" value="HYDROXYPYRUVATE ISOMERASE"/>
    <property type="match status" value="1"/>
</dbReference>
<dbReference type="Gene3D" id="3.20.20.150">
    <property type="entry name" value="Divalent-metal-dependent TIM barrel enzymes"/>
    <property type="match status" value="1"/>
</dbReference>
<dbReference type="GO" id="GO:0016853">
    <property type="term" value="F:isomerase activity"/>
    <property type="evidence" value="ECO:0007669"/>
    <property type="project" value="UniProtKB-KW"/>
</dbReference>
<dbReference type="InterPro" id="IPR050312">
    <property type="entry name" value="IolE/XylAMocC-like"/>
</dbReference>
<reference evidence="2" key="2">
    <citation type="journal article" date="2021" name="PeerJ">
        <title>Extensive microbial diversity within the chicken gut microbiome revealed by metagenomics and culture.</title>
        <authorList>
            <person name="Gilroy R."/>
            <person name="Ravi A."/>
            <person name="Getino M."/>
            <person name="Pursley I."/>
            <person name="Horton D.L."/>
            <person name="Alikhan N.F."/>
            <person name="Baker D."/>
            <person name="Gharbi K."/>
            <person name="Hall N."/>
            <person name="Watson M."/>
            <person name="Adriaenssens E.M."/>
            <person name="Foster-Nyarko E."/>
            <person name="Jarju S."/>
            <person name="Secka A."/>
            <person name="Antonio M."/>
            <person name="Oren A."/>
            <person name="Chaudhuri R.R."/>
            <person name="La Ragione R."/>
            <person name="Hildebrand F."/>
            <person name="Pallen M.J."/>
        </authorList>
    </citation>
    <scope>NUCLEOTIDE SEQUENCE</scope>
    <source>
        <strain evidence="2">CHK181-108</strain>
    </source>
</reference>
<dbReference type="AlphaFoldDB" id="A0A9D1H6C6"/>
<dbReference type="SUPFAM" id="SSF51658">
    <property type="entry name" value="Xylose isomerase-like"/>
    <property type="match status" value="1"/>
</dbReference>
<reference evidence="2" key="1">
    <citation type="submission" date="2020-10" db="EMBL/GenBank/DDBJ databases">
        <authorList>
            <person name="Gilroy R."/>
        </authorList>
    </citation>
    <scope>NUCLEOTIDE SEQUENCE</scope>
    <source>
        <strain evidence="2">CHK181-108</strain>
    </source>
</reference>
<accession>A0A9D1H6C6</accession>
<feature type="domain" description="Xylose isomerase-like TIM barrel" evidence="1">
    <location>
        <begin position="20"/>
        <end position="308"/>
    </location>
</feature>
<evidence type="ECO:0000313" key="3">
    <source>
        <dbReference type="Proteomes" id="UP000824165"/>
    </source>
</evidence>
<gene>
    <name evidence="2" type="ORF">IAA60_09150</name>
</gene>
<dbReference type="EMBL" id="DVLU01000099">
    <property type="protein sequence ID" value="HIT86049.1"/>
    <property type="molecule type" value="Genomic_DNA"/>
</dbReference>
<evidence type="ECO:0000259" key="1">
    <source>
        <dbReference type="Pfam" id="PF01261"/>
    </source>
</evidence>
<dbReference type="InterPro" id="IPR013022">
    <property type="entry name" value="Xyl_isomerase-like_TIM-brl"/>
</dbReference>
<dbReference type="InterPro" id="IPR036237">
    <property type="entry name" value="Xyl_isomerase-like_sf"/>
</dbReference>
<keyword evidence="2" id="KW-0413">Isomerase</keyword>
<organism evidence="2 3">
    <name type="scientific">Candidatus Ornithomonoglobus intestinigallinarum</name>
    <dbReference type="NCBI Taxonomy" id="2840894"/>
    <lineage>
        <taxon>Bacteria</taxon>
        <taxon>Bacillati</taxon>
        <taxon>Bacillota</taxon>
        <taxon>Clostridia</taxon>
        <taxon>Candidatus Ornithomonoglobus</taxon>
    </lineage>
</organism>
<dbReference type="PANTHER" id="PTHR12110:SF21">
    <property type="entry name" value="XYLOSE ISOMERASE-LIKE TIM BARREL DOMAIN-CONTAINING PROTEIN"/>
    <property type="match status" value="1"/>
</dbReference>
<sequence length="321" mass="35524">MKLCVMSPVLNQMSLEEALKYLNSLGVDAVEMGAGGYPGKAHVDAADFLAHPEKTENFKELLEKYNISLAAVATHGNPVHPNKETAKRFHDDFVASMELAVKMGCDTVIGFSGCPGDCENSERPNWVTCAWPEDYQETLEWQWNEVLIPYWKETAKLAGEIGIKKIAFEMHPGFCVYNPPTLMRLRNAVGDIIGANVDPSHLFWQGIDPCAAIKYLGSAIYHFHAKDTNIDKYNTSVKGVLDTGGYGDAGGRSWSFRTVGYGHDELTWNNIISSLKIAGYDGAVSIEHEDGLMSPREGLEKAVEFLKKVLIKDSAGEMWWA</sequence>
<evidence type="ECO:0000313" key="2">
    <source>
        <dbReference type="EMBL" id="HIT86049.1"/>
    </source>
</evidence>
<dbReference type="Proteomes" id="UP000824165">
    <property type="component" value="Unassembled WGS sequence"/>
</dbReference>
<name>A0A9D1H6C6_9FIRM</name>
<protein>
    <submittedName>
        <fullName evidence="2">Sugar phosphate isomerase/epimerase</fullName>
    </submittedName>
</protein>
<proteinExistence type="predicted"/>
<dbReference type="Pfam" id="PF01261">
    <property type="entry name" value="AP_endonuc_2"/>
    <property type="match status" value="1"/>
</dbReference>
<comment type="caution">
    <text evidence="2">The sequence shown here is derived from an EMBL/GenBank/DDBJ whole genome shotgun (WGS) entry which is preliminary data.</text>
</comment>